<dbReference type="RefSeq" id="WP_212518193.1">
    <property type="nucleotide sequence ID" value="NZ_JAGSOH010000027.1"/>
</dbReference>
<dbReference type="PROSITE" id="PS00211">
    <property type="entry name" value="ABC_TRANSPORTER_1"/>
    <property type="match status" value="1"/>
</dbReference>
<dbReference type="Proteomes" id="UP000676325">
    <property type="component" value="Unassembled WGS sequence"/>
</dbReference>
<dbReference type="InterPro" id="IPR027417">
    <property type="entry name" value="P-loop_NTPase"/>
</dbReference>
<organism evidence="10 11">
    <name type="scientific">Actinospica acidithermotolerans</name>
    <dbReference type="NCBI Taxonomy" id="2828514"/>
    <lineage>
        <taxon>Bacteria</taxon>
        <taxon>Bacillati</taxon>
        <taxon>Actinomycetota</taxon>
        <taxon>Actinomycetes</taxon>
        <taxon>Catenulisporales</taxon>
        <taxon>Actinospicaceae</taxon>
        <taxon>Actinospica</taxon>
    </lineage>
</organism>
<evidence type="ECO:0000259" key="9">
    <source>
        <dbReference type="PROSITE" id="PS50893"/>
    </source>
</evidence>
<dbReference type="PANTHER" id="PTHR42781:SF4">
    <property type="entry name" value="SPERMIDINE_PUTRESCINE IMPORT ATP-BINDING PROTEIN POTA"/>
    <property type="match status" value="1"/>
</dbReference>
<keyword evidence="3" id="KW-0410">Iron transport</keyword>
<protein>
    <submittedName>
        <fullName evidence="10">ABC transporter ATP-binding protein</fullName>
    </submittedName>
</protein>
<dbReference type="InterPro" id="IPR017871">
    <property type="entry name" value="ABC_transporter-like_CS"/>
</dbReference>
<proteinExistence type="predicted"/>
<dbReference type="Pfam" id="PF00005">
    <property type="entry name" value="ABC_tran"/>
    <property type="match status" value="1"/>
</dbReference>
<evidence type="ECO:0000313" key="11">
    <source>
        <dbReference type="Proteomes" id="UP000676325"/>
    </source>
</evidence>
<dbReference type="InterPro" id="IPR050093">
    <property type="entry name" value="ABC_SmlMolc_Importer"/>
</dbReference>
<dbReference type="GO" id="GO:0015408">
    <property type="term" value="F:ABC-type ferric iron transporter activity"/>
    <property type="evidence" value="ECO:0007669"/>
    <property type="project" value="InterPro"/>
</dbReference>
<dbReference type="AlphaFoldDB" id="A0A941E8K9"/>
<keyword evidence="8" id="KW-0472">Membrane</keyword>
<dbReference type="GO" id="GO:0005524">
    <property type="term" value="F:ATP binding"/>
    <property type="evidence" value="ECO:0007669"/>
    <property type="project" value="UniProtKB-KW"/>
</dbReference>
<keyword evidence="6" id="KW-0408">Iron</keyword>
<dbReference type="GO" id="GO:0016887">
    <property type="term" value="F:ATP hydrolysis activity"/>
    <property type="evidence" value="ECO:0007669"/>
    <property type="project" value="InterPro"/>
</dbReference>
<evidence type="ECO:0000256" key="7">
    <source>
        <dbReference type="ARBA" id="ARBA00023065"/>
    </source>
</evidence>
<feature type="domain" description="ABC transporter" evidence="9">
    <location>
        <begin position="4"/>
        <end position="238"/>
    </location>
</feature>
<dbReference type="EMBL" id="JAGSOH010000027">
    <property type="protein sequence ID" value="MBR7827046.1"/>
    <property type="molecule type" value="Genomic_DNA"/>
</dbReference>
<evidence type="ECO:0000256" key="1">
    <source>
        <dbReference type="ARBA" id="ARBA00022448"/>
    </source>
</evidence>
<dbReference type="PANTHER" id="PTHR42781">
    <property type="entry name" value="SPERMIDINE/PUTRESCINE IMPORT ATP-BINDING PROTEIN POTA"/>
    <property type="match status" value="1"/>
</dbReference>
<evidence type="ECO:0000256" key="3">
    <source>
        <dbReference type="ARBA" id="ARBA00022496"/>
    </source>
</evidence>
<reference evidence="10" key="1">
    <citation type="submission" date="2021-04" db="EMBL/GenBank/DDBJ databases">
        <title>Genome based classification of Actinospica acidithermotolerans sp. nov., an actinobacterium isolated from an Indonesian hot spring.</title>
        <authorList>
            <person name="Kusuma A.B."/>
            <person name="Putra K.E."/>
            <person name="Nafisah S."/>
            <person name="Loh J."/>
            <person name="Nouioui I."/>
            <person name="Goodfellow M."/>
        </authorList>
    </citation>
    <scope>NUCLEOTIDE SEQUENCE</scope>
    <source>
        <strain evidence="10">MGRD01-02</strain>
    </source>
</reference>
<keyword evidence="4" id="KW-0547">Nucleotide-binding</keyword>
<evidence type="ECO:0000256" key="4">
    <source>
        <dbReference type="ARBA" id="ARBA00022741"/>
    </source>
</evidence>
<dbReference type="PROSITE" id="PS50893">
    <property type="entry name" value="ABC_TRANSPORTER_2"/>
    <property type="match status" value="1"/>
</dbReference>
<dbReference type="CDD" id="cd03259">
    <property type="entry name" value="ABC_Carb_Solutes_like"/>
    <property type="match status" value="1"/>
</dbReference>
<accession>A0A941E8K9</accession>
<dbReference type="InterPro" id="IPR003439">
    <property type="entry name" value="ABC_transporter-like_ATP-bd"/>
</dbReference>
<dbReference type="SUPFAM" id="SSF50331">
    <property type="entry name" value="MOP-like"/>
    <property type="match status" value="1"/>
</dbReference>
<dbReference type="InterPro" id="IPR003593">
    <property type="entry name" value="AAA+_ATPase"/>
</dbReference>
<dbReference type="Pfam" id="PF08402">
    <property type="entry name" value="TOBE_2"/>
    <property type="match status" value="1"/>
</dbReference>
<dbReference type="SMART" id="SM00382">
    <property type="entry name" value="AAA"/>
    <property type="match status" value="1"/>
</dbReference>
<keyword evidence="5 10" id="KW-0067">ATP-binding</keyword>
<evidence type="ECO:0000256" key="8">
    <source>
        <dbReference type="ARBA" id="ARBA00023136"/>
    </source>
</evidence>
<evidence type="ECO:0000256" key="5">
    <source>
        <dbReference type="ARBA" id="ARBA00022840"/>
    </source>
</evidence>
<comment type="caution">
    <text evidence="10">The sequence shown here is derived from an EMBL/GenBank/DDBJ whole genome shotgun (WGS) entry which is preliminary data.</text>
</comment>
<keyword evidence="2" id="KW-1003">Cell membrane</keyword>
<dbReference type="GO" id="GO:0043190">
    <property type="term" value="C:ATP-binding cassette (ABC) transporter complex"/>
    <property type="evidence" value="ECO:0007669"/>
    <property type="project" value="InterPro"/>
</dbReference>
<keyword evidence="7" id="KW-0406">Ion transport</keyword>
<keyword evidence="11" id="KW-1185">Reference proteome</keyword>
<evidence type="ECO:0000313" key="10">
    <source>
        <dbReference type="EMBL" id="MBR7827046.1"/>
    </source>
</evidence>
<keyword evidence="1" id="KW-0813">Transport</keyword>
<dbReference type="InterPro" id="IPR013611">
    <property type="entry name" value="Transp-assoc_OB_typ2"/>
</dbReference>
<dbReference type="InterPro" id="IPR008995">
    <property type="entry name" value="Mo/tungstate-bd_C_term_dom"/>
</dbReference>
<name>A0A941E8K9_9ACTN</name>
<evidence type="ECO:0000256" key="6">
    <source>
        <dbReference type="ARBA" id="ARBA00023004"/>
    </source>
</evidence>
<dbReference type="SUPFAM" id="SSF52540">
    <property type="entry name" value="P-loop containing nucleoside triphosphate hydrolases"/>
    <property type="match status" value="1"/>
</dbReference>
<dbReference type="InterPro" id="IPR015853">
    <property type="entry name" value="ABC_transpr_FbpC"/>
</dbReference>
<evidence type="ECO:0000256" key="2">
    <source>
        <dbReference type="ARBA" id="ARBA00022475"/>
    </source>
</evidence>
<gene>
    <name evidence="10" type="ORF">KDK95_12080</name>
</gene>
<sequence>MTALQCRDVTVGHAGVPALDGLSLTVGAGELLAILGSSGSGKTTLLHTIAGFIPPLAGEIWLADRLVAGGRRTVPPEHRSVGVVFQHYALWPHMSVLDTVAYPLRRSGGTRGQARSDAAELLGDLHIEHLAHRRPSELSGGEQQRVALARALARHPAVYLFDEPTAHLDAPLRGVVLDEVADQRKQQGTAALYATHDAAEALALADRVAVLDHGRLVQLGTPTEVYERPASLAVARLAGPASVLAAEPGSRDRTPRLVRPDWVGLDRASLGEGGAWEARVTAVAFHGPHTDYRLETEAGELLAREPGPARFSAGERVRWSLTRSWPLADASRFPEASQPATDVPKLA</sequence>
<dbReference type="Gene3D" id="3.40.50.300">
    <property type="entry name" value="P-loop containing nucleotide triphosphate hydrolases"/>
    <property type="match status" value="1"/>
</dbReference>